<comment type="caution">
    <text evidence="7">The sequence shown here is derived from an EMBL/GenBank/DDBJ whole genome shotgun (WGS) entry which is preliminary data.</text>
</comment>
<dbReference type="Gene3D" id="1.10.10.10">
    <property type="entry name" value="Winged helix-like DNA-binding domain superfamily/Winged helix DNA-binding domain"/>
    <property type="match status" value="1"/>
</dbReference>
<dbReference type="GO" id="GO:0003700">
    <property type="term" value="F:DNA-binding transcription factor activity"/>
    <property type="evidence" value="ECO:0007669"/>
    <property type="project" value="InterPro"/>
</dbReference>
<dbReference type="OrthoDB" id="9813056at2"/>
<dbReference type="PANTHER" id="PTHR30537">
    <property type="entry name" value="HTH-TYPE TRANSCRIPTIONAL REGULATOR"/>
    <property type="match status" value="1"/>
</dbReference>
<sequence length="297" mass="33487">MARENLNDLTAFVTLAREKNFTRAAAQLGVSQSALSHSLRTLETRLGIRLLTRTTRSVSLTDAGEQLLNDLGPYTDGIQDTLQSLRDLNGTPSGTIRISTSDYAINTVIWPKVRGLLREYPEINLELIDDYALTDIVSNRFDAGTRLGEQITNGMVSVKIGPDVRFAVVGAPGYFAQHPVPEHPNDLLHHTCINLRFPTHGNLYVWEFEKDGKSVNVKVEGQLVFGRIYQNLSAALEGFGLAHVPRDIAEPYIERGRLVSVLDDWCPYWDGYYLYYPSRRQPSKAFRLLLDALRFYQ</sequence>
<dbReference type="Pfam" id="PF03466">
    <property type="entry name" value="LysR_substrate"/>
    <property type="match status" value="1"/>
</dbReference>
<dbReference type="GO" id="GO:0006351">
    <property type="term" value="P:DNA-templated transcription"/>
    <property type="evidence" value="ECO:0007669"/>
    <property type="project" value="TreeGrafter"/>
</dbReference>
<dbReference type="CDD" id="cd08474">
    <property type="entry name" value="PBP2_CrgA_like_5"/>
    <property type="match status" value="1"/>
</dbReference>
<name>A0A2N5DWC6_9GAMM</name>
<evidence type="ECO:0000313" key="8">
    <source>
        <dbReference type="Proteomes" id="UP000234240"/>
    </source>
</evidence>
<dbReference type="Proteomes" id="UP000234240">
    <property type="component" value="Unassembled WGS sequence"/>
</dbReference>
<dbReference type="SUPFAM" id="SSF53850">
    <property type="entry name" value="Periplasmic binding protein-like II"/>
    <property type="match status" value="1"/>
</dbReference>
<evidence type="ECO:0000256" key="2">
    <source>
        <dbReference type="ARBA" id="ARBA00022491"/>
    </source>
</evidence>
<dbReference type="InterPro" id="IPR000847">
    <property type="entry name" value="LysR_HTH_N"/>
</dbReference>
<evidence type="ECO:0000256" key="5">
    <source>
        <dbReference type="ARBA" id="ARBA00023163"/>
    </source>
</evidence>
<dbReference type="PANTHER" id="PTHR30537:SF1">
    <property type="entry name" value="HTH-TYPE TRANSCRIPTIONAL REGULATOR PGRR"/>
    <property type="match status" value="1"/>
</dbReference>
<keyword evidence="4" id="KW-0238">DNA-binding</keyword>
<gene>
    <name evidence="7" type="ORF">CYR55_20760</name>
</gene>
<reference evidence="7 8" key="1">
    <citation type="submission" date="2017-12" db="EMBL/GenBank/DDBJ databases">
        <title>Characterization of six clinical isolates of Enterochimera gen. nov., a novel genus of the Yersiniaciae family and the three species Enterochimera arupensis sp. nov., Enterochimera coloradensis sp. nov, and Enterochimera californica sp. nov.</title>
        <authorList>
            <person name="Rossi A."/>
            <person name="Fisher M."/>
        </authorList>
    </citation>
    <scope>NUCLEOTIDE SEQUENCE [LARGE SCALE GENOMIC DNA]</scope>
    <source>
        <strain evidence="8">2015-Iso6</strain>
    </source>
</reference>
<evidence type="ECO:0000259" key="6">
    <source>
        <dbReference type="PROSITE" id="PS50931"/>
    </source>
</evidence>
<dbReference type="FunFam" id="3.40.190.290:FF:000012">
    <property type="entry name" value="Transcriptional regulator, LysR family"/>
    <property type="match status" value="1"/>
</dbReference>
<comment type="similarity">
    <text evidence="1">Belongs to the LysR transcriptional regulatory family.</text>
</comment>
<dbReference type="SUPFAM" id="SSF46785">
    <property type="entry name" value="Winged helix' DNA-binding domain"/>
    <property type="match status" value="1"/>
</dbReference>
<evidence type="ECO:0000313" key="7">
    <source>
        <dbReference type="EMBL" id="PLR31494.1"/>
    </source>
</evidence>
<dbReference type="Pfam" id="PF00126">
    <property type="entry name" value="HTH_1"/>
    <property type="match status" value="1"/>
</dbReference>
<evidence type="ECO:0000256" key="3">
    <source>
        <dbReference type="ARBA" id="ARBA00023015"/>
    </source>
</evidence>
<dbReference type="RefSeq" id="WP_101818248.1">
    <property type="nucleotide sequence ID" value="NZ_PJZF01000025.1"/>
</dbReference>
<dbReference type="Gene3D" id="3.40.190.290">
    <property type="match status" value="1"/>
</dbReference>
<dbReference type="InterPro" id="IPR058163">
    <property type="entry name" value="LysR-type_TF_proteobact-type"/>
</dbReference>
<dbReference type="EMBL" id="PJZF01000025">
    <property type="protein sequence ID" value="PLR31494.1"/>
    <property type="molecule type" value="Genomic_DNA"/>
</dbReference>
<dbReference type="InterPro" id="IPR036390">
    <property type="entry name" value="WH_DNA-bd_sf"/>
</dbReference>
<accession>A0A2N5DWC6</accession>
<dbReference type="GO" id="GO:0043565">
    <property type="term" value="F:sequence-specific DNA binding"/>
    <property type="evidence" value="ECO:0007669"/>
    <property type="project" value="TreeGrafter"/>
</dbReference>
<dbReference type="PRINTS" id="PR00039">
    <property type="entry name" value="HTHLYSR"/>
</dbReference>
<dbReference type="PROSITE" id="PS50931">
    <property type="entry name" value="HTH_LYSR"/>
    <property type="match status" value="1"/>
</dbReference>
<keyword evidence="2" id="KW-0678">Repressor</keyword>
<evidence type="ECO:0000256" key="1">
    <source>
        <dbReference type="ARBA" id="ARBA00009437"/>
    </source>
</evidence>
<organism evidence="7 8">
    <name type="scientific">Chimaeribacter californicus</name>
    <dbReference type="NCBI Taxonomy" id="2060067"/>
    <lineage>
        <taxon>Bacteria</taxon>
        <taxon>Pseudomonadati</taxon>
        <taxon>Pseudomonadota</taxon>
        <taxon>Gammaproteobacteria</taxon>
        <taxon>Enterobacterales</taxon>
        <taxon>Yersiniaceae</taxon>
        <taxon>Chimaeribacter</taxon>
    </lineage>
</organism>
<keyword evidence="3" id="KW-0805">Transcription regulation</keyword>
<dbReference type="InterPro" id="IPR036388">
    <property type="entry name" value="WH-like_DNA-bd_sf"/>
</dbReference>
<evidence type="ECO:0000256" key="4">
    <source>
        <dbReference type="ARBA" id="ARBA00023125"/>
    </source>
</evidence>
<dbReference type="FunFam" id="1.10.10.10:FF:000001">
    <property type="entry name" value="LysR family transcriptional regulator"/>
    <property type="match status" value="1"/>
</dbReference>
<dbReference type="AlphaFoldDB" id="A0A2N5DWC6"/>
<protein>
    <submittedName>
        <fullName evidence="7">LysR family transcriptional regulator</fullName>
    </submittedName>
</protein>
<keyword evidence="5" id="KW-0804">Transcription</keyword>
<dbReference type="InterPro" id="IPR005119">
    <property type="entry name" value="LysR_subst-bd"/>
</dbReference>
<keyword evidence="8" id="KW-1185">Reference proteome</keyword>
<feature type="domain" description="HTH lysR-type" evidence="6">
    <location>
        <begin position="4"/>
        <end position="61"/>
    </location>
</feature>
<proteinExistence type="inferred from homology"/>